<dbReference type="InterPro" id="IPR008949">
    <property type="entry name" value="Isoprenoid_synthase_dom_sf"/>
</dbReference>
<reference evidence="1" key="2">
    <citation type="journal article" date="2023" name="Int. J. Mol. Sci.">
        <title>De Novo Assembly and Annotation of 11 Diverse Shrub Willow (Salix) Genomes Reveals Novel Gene Organization in Sex-Linked Regions.</title>
        <authorList>
            <person name="Hyden B."/>
            <person name="Feng K."/>
            <person name="Yates T.B."/>
            <person name="Jawdy S."/>
            <person name="Cereghino C."/>
            <person name="Smart L.B."/>
            <person name="Muchero W."/>
        </authorList>
    </citation>
    <scope>NUCLEOTIDE SEQUENCE</scope>
    <source>
        <tissue evidence="1">Shoot tip</tissue>
    </source>
</reference>
<accession>A0ABQ9CBX1</accession>
<keyword evidence="2" id="KW-1185">Reference proteome</keyword>
<dbReference type="EMBL" id="JAPFFI010000004">
    <property type="protein sequence ID" value="KAJ6395788.1"/>
    <property type="molecule type" value="Genomic_DNA"/>
</dbReference>
<comment type="caution">
    <text evidence="1">The sequence shown here is derived from an EMBL/GenBank/DDBJ whole genome shotgun (WGS) entry which is preliminary data.</text>
</comment>
<reference evidence="1" key="1">
    <citation type="submission" date="2022-10" db="EMBL/GenBank/DDBJ databases">
        <authorList>
            <person name="Hyden B.L."/>
            <person name="Feng K."/>
            <person name="Yates T."/>
            <person name="Jawdy S."/>
            <person name="Smart L.B."/>
            <person name="Muchero W."/>
        </authorList>
    </citation>
    <scope>NUCLEOTIDE SEQUENCE</scope>
    <source>
        <tissue evidence="1">Shoot tip</tissue>
    </source>
</reference>
<dbReference type="Proteomes" id="UP001141253">
    <property type="component" value="Chromosome 4"/>
</dbReference>
<name>A0ABQ9CBX1_9ROSI</name>
<proteinExistence type="predicted"/>
<evidence type="ECO:0000313" key="1">
    <source>
        <dbReference type="EMBL" id="KAJ6395788.1"/>
    </source>
</evidence>
<dbReference type="PANTHER" id="PTHR11626:SF2">
    <property type="entry name" value="SQUALENE SYNTHASE"/>
    <property type="match status" value="1"/>
</dbReference>
<organism evidence="1 2">
    <name type="scientific">Salix suchowensis</name>
    <dbReference type="NCBI Taxonomy" id="1278906"/>
    <lineage>
        <taxon>Eukaryota</taxon>
        <taxon>Viridiplantae</taxon>
        <taxon>Streptophyta</taxon>
        <taxon>Embryophyta</taxon>
        <taxon>Tracheophyta</taxon>
        <taxon>Spermatophyta</taxon>
        <taxon>Magnoliopsida</taxon>
        <taxon>eudicotyledons</taxon>
        <taxon>Gunneridae</taxon>
        <taxon>Pentapetalae</taxon>
        <taxon>rosids</taxon>
        <taxon>fabids</taxon>
        <taxon>Malpighiales</taxon>
        <taxon>Salicaceae</taxon>
        <taxon>Saliceae</taxon>
        <taxon>Salix</taxon>
    </lineage>
</organism>
<sequence>MRRGLTAQVIHQTKTMADVYGAFFDFSCMLKSKVDKRDPNAVKTLSRLEAAQKSCRESGALNKRKSYIIRNEPRYIPVLVRFLLNCQPDFLSYRPIFHSTVYYFRVSLCQQTELLGMVHFLSYPCAYG</sequence>
<dbReference type="Gene3D" id="1.10.600.10">
    <property type="entry name" value="Farnesyl Diphosphate Synthase"/>
    <property type="match status" value="1"/>
</dbReference>
<dbReference type="InterPro" id="IPR044844">
    <property type="entry name" value="Trans_IPPS_euk-type"/>
</dbReference>
<gene>
    <name evidence="1" type="ORF">OIU77_020947</name>
</gene>
<protein>
    <submittedName>
        <fullName evidence="1">Uncharacterized protein</fullName>
    </submittedName>
</protein>
<evidence type="ECO:0000313" key="2">
    <source>
        <dbReference type="Proteomes" id="UP001141253"/>
    </source>
</evidence>
<dbReference type="PANTHER" id="PTHR11626">
    <property type="entry name" value="FARNESYL-DIPHOSPHATE FARNESYLTRANSFERASE"/>
    <property type="match status" value="1"/>
</dbReference>